<dbReference type="Proteomes" id="UP001230649">
    <property type="component" value="Unassembled WGS sequence"/>
</dbReference>
<proteinExistence type="predicted"/>
<evidence type="ECO:0000313" key="2">
    <source>
        <dbReference type="Proteomes" id="UP001230649"/>
    </source>
</evidence>
<comment type="caution">
    <text evidence="1">The sequence shown here is derived from an EMBL/GenBank/DDBJ whole genome shotgun (WGS) entry which is preliminary data.</text>
</comment>
<keyword evidence="2" id="KW-1185">Reference proteome</keyword>
<name>A0ACC2VYZ7_9TREE</name>
<evidence type="ECO:0000313" key="1">
    <source>
        <dbReference type="EMBL" id="KAJ9104709.1"/>
    </source>
</evidence>
<protein>
    <submittedName>
        <fullName evidence="1">Uncharacterized protein</fullName>
    </submittedName>
</protein>
<organism evidence="1 2">
    <name type="scientific">Naganishia adeliensis</name>
    <dbReference type="NCBI Taxonomy" id="92952"/>
    <lineage>
        <taxon>Eukaryota</taxon>
        <taxon>Fungi</taxon>
        <taxon>Dikarya</taxon>
        <taxon>Basidiomycota</taxon>
        <taxon>Agaricomycotina</taxon>
        <taxon>Tremellomycetes</taxon>
        <taxon>Filobasidiales</taxon>
        <taxon>Filobasidiaceae</taxon>
        <taxon>Naganishia</taxon>
    </lineage>
</organism>
<gene>
    <name evidence="1" type="ORF">QFC20_004481</name>
</gene>
<reference evidence="1" key="1">
    <citation type="submission" date="2023-04" db="EMBL/GenBank/DDBJ databases">
        <title>Draft Genome sequencing of Naganishia species isolated from polar environments using Oxford Nanopore Technology.</title>
        <authorList>
            <person name="Leo P."/>
            <person name="Venkateswaran K."/>
        </authorList>
    </citation>
    <scope>NUCLEOTIDE SEQUENCE</scope>
    <source>
        <strain evidence="1">MNA-CCFEE 5262</strain>
    </source>
</reference>
<sequence>MFRSTILQSTRLARTPLTRSTPPRVLLRPLSTTPRFFAQQTTAEGLPYPVPAKPNKSNPHADPQHLTGTAAQEAKAIVKDFAELIGGRSPAAAAAGAREMPHAQGSIEADFLETTRSFAADIPKHVLYFGLAGTLPYLGTSVSTVLLAREASLAASDIPNISGLNFEAAMSALHTVEAVQITYGAIILSFLGALHWGMEFAKYGGQIGIQRLAIGVVPVFIGWPTTFLPHGIALATQWAGFTGMWMLDQRASIRGWTPPWYSTYRFYLSIIVGFSIIGTLAGTGYYGVGSGSLVGPGEKDVTTATLTSMKRLDRVAAKNHKSVSGVKTGHVGGDVETEDTGEEGEAFVKFINKAKTAEEAEAEEEEHQEKAYEQDTKEIDQAATSPHGFKTEIKGRSNVRDGLEDKDSSAKPASETGKVAE</sequence>
<accession>A0ACC2VYZ7</accession>
<dbReference type="EMBL" id="JASBWS010000052">
    <property type="protein sequence ID" value="KAJ9104709.1"/>
    <property type="molecule type" value="Genomic_DNA"/>
</dbReference>